<comment type="similarity">
    <text evidence="2">Belongs to the CWC22 family.</text>
</comment>
<evidence type="ECO:0000256" key="1">
    <source>
        <dbReference type="ARBA" id="ARBA00004604"/>
    </source>
</evidence>
<gene>
    <name evidence="6" type="ORF">GAYE_SCF39G5322</name>
</gene>
<dbReference type="Proteomes" id="UP001300502">
    <property type="component" value="Unassembled WGS sequence"/>
</dbReference>
<keyword evidence="7" id="KW-1185">Reference proteome</keyword>
<evidence type="ECO:0000256" key="4">
    <source>
        <dbReference type="SAM" id="MobiDB-lite"/>
    </source>
</evidence>
<proteinExistence type="inferred from homology"/>
<evidence type="ECO:0000259" key="5">
    <source>
        <dbReference type="PROSITE" id="PS51366"/>
    </source>
</evidence>
<dbReference type="Pfam" id="PF02847">
    <property type="entry name" value="MA3"/>
    <property type="match status" value="1"/>
</dbReference>
<reference evidence="6 7" key="1">
    <citation type="submission" date="2022-07" db="EMBL/GenBank/DDBJ databases">
        <title>Genome-wide signatures of adaptation to extreme environments.</title>
        <authorList>
            <person name="Cho C.H."/>
            <person name="Yoon H.S."/>
        </authorList>
    </citation>
    <scope>NUCLEOTIDE SEQUENCE [LARGE SCALE GENOMIC DNA]</scope>
    <source>
        <strain evidence="6 7">108.79 E11</strain>
    </source>
</reference>
<dbReference type="InterPro" id="IPR016024">
    <property type="entry name" value="ARM-type_fold"/>
</dbReference>
<dbReference type="AlphaFoldDB" id="A0AAV9IIY7"/>
<feature type="compositionally biased region" description="Polar residues" evidence="4">
    <location>
        <begin position="16"/>
        <end position="27"/>
    </location>
</feature>
<feature type="compositionally biased region" description="Basic residues" evidence="4">
    <location>
        <begin position="37"/>
        <end position="54"/>
    </location>
</feature>
<evidence type="ECO:0000313" key="6">
    <source>
        <dbReference type="EMBL" id="KAK4527400.1"/>
    </source>
</evidence>
<dbReference type="Pfam" id="PF02854">
    <property type="entry name" value="MIF4G"/>
    <property type="match status" value="1"/>
</dbReference>
<dbReference type="GO" id="GO:0005730">
    <property type="term" value="C:nucleolus"/>
    <property type="evidence" value="ECO:0007669"/>
    <property type="project" value="UniProtKB-SubCell"/>
</dbReference>
<accession>A0AAV9IIY7</accession>
<keyword evidence="3" id="KW-0539">Nucleus</keyword>
<feature type="region of interest" description="Disordered" evidence="4">
    <location>
        <begin position="16"/>
        <end position="99"/>
    </location>
</feature>
<organism evidence="6 7">
    <name type="scientific">Galdieria yellowstonensis</name>
    <dbReference type="NCBI Taxonomy" id="3028027"/>
    <lineage>
        <taxon>Eukaryota</taxon>
        <taxon>Rhodophyta</taxon>
        <taxon>Bangiophyceae</taxon>
        <taxon>Galdieriales</taxon>
        <taxon>Galdieriaceae</taxon>
        <taxon>Galdieria</taxon>
    </lineage>
</organism>
<dbReference type="InterPro" id="IPR003891">
    <property type="entry name" value="Initiation_fac_eIF4g_MI"/>
</dbReference>
<feature type="domain" description="MI" evidence="5">
    <location>
        <begin position="416"/>
        <end position="540"/>
    </location>
</feature>
<evidence type="ECO:0000313" key="7">
    <source>
        <dbReference type="Proteomes" id="UP001300502"/>
    </source>
</evidence>
<dbReference type="EMBL" id="JANCYU010000051">
    <property type="protein sequence ID" value="KAK4527400.1"/>
    <property type="molecule type" value="Genomic_DNA"/>
</dbReference>
<feature type="compositionally biased region" description="Polar residues" evidence="4">
    <location>
        <begin position="69"/>
        <end position="81"/>
    </location>
</feature>
<evidence type="ECO:0000256" key="3">
    <source>
        <dbReference type="ARBA" id="ARBA00023242"/>
    </source>
</evidence>
<dbReference type="SMART" id="SM00543">
    <property type="entry name" value="MIF4G"/>
    <property type="match status" value="1"/>
</dbReference>
<dbReference type="InterPro" id="IPR050781">
    <property type="entry name" value="CWC22_splicing_factor"/>
</dbReference>
<dbReference type="PANTHER" id="PTHR18034">
    <property type="entry name" value="CELL CYCLE CONTROL PROTEIN CWF22-RELATED"/>
    <property type="match status" value="1"/>
</dbReference>
<dbReference type="Gene3D" id="1.25.40.180">
    <property type="match status" value="1"/>
</dbReference>
<comment type="subcellular location">
    <subcellularLocation>
        <location evidence="1">Nucleus</location>
        <location evidence="1">Nucleolus</location>
    </subcellularLocation>
</comment>
<dbReference type="GO" id="GO:0042274">
    <property type="term" value="P:ribosomal small subunit biogenesis"/>
    <property type="evidence" value="ECO:0007669"/>
    <property type="project" value="TreeGrafter"/>
</dbReference>
<dbReference type="GO" id="GO:0003723">
    <property type="term" value="F:RNA binding"/>
    <property type="evidence" value="ECO:0007669"/>
    <property type="project" value="InterPro"/>
</dbReference>
<dbReference type="PROSITE" id="PS51366">
    <property type="entry name" value="MI"/>
    <property type="match status" value="1"/>
</dbReference>
<name>A0AAV9IIY7_9RHOD</name>
<dbReference type="InterPro" id="IPR003890">
    <property type="entry name" value="MIF4G-like_typ-3"/>
</dbReference>
<protein>
    <recommendedName>
        <fullName evidence="5">MI domain-containing protein</fullName>
    </recommendedName>
</protein>
<dbReference type="PANTHER" id="PTHR18034:SF4">
    <property type="entry name" value="NUCLEOLAR MIF4G DOMAIN-CONTAINING PROTEIN 1"/>
    <property type="match status" value="1"/>
</dbReference>
<evidence type="ECO:0000256" key="2">
    <source>
        <dbReference type="ARBA" id="ARBA00006856"/>
    </source>
</evidence>
<dbReference type="SUPFAM" id="SSF48371">
    <property type="entry name" value="ARM repeat"/>
    <property type="match status" value="1"/>
</dbReference>
<sequence length="618" mass="71792">MSHKALVLPLAIRKQLQQQDNTPTKKGTSGGGLWTLRQRRKQRKQKKLIKKKNHPKDNSLTGKKKNKVSNDTFQRVTSQVPSRRPPKQREENAVQPQPPKTLALQRKIRALWNRLSEGNAETIAKSLETMLDALSDKAEKESFYSSLVHLLLESLNSHSSLVSSVHPYIASFAAVVAFFHFRGHLAFSVRLVYSLFQQILAAPTNPTVDETDNNNNSNSSVDMFSLLILAMELYKLRVIHCQVIYELIRYFAGNLSEMSAQCLLVIIRRCGAELRRDDPRALKDIIEYIREKAEYQRKNQHMSKVFSTRLDIMLELIYDWKDNKLVFKEDGSLSFAWLSNASNSDDALLFSLELLQDWPTFYSQVVSKRNNNNDEEEIKDTLKKTVVRDDPQERMTTKKDISSVDKVVGSLRLNTDTRRNIFRMMMTSEDVMDAEHRLVEYGGKRKSLIREIANMVILGCCHERPFNPFYVALTKRLCLYSTRYTIAFQFSLWQLWKRMETDGEEEEWSSGGKVRNLSNYVGELVLERVVPISCFRVLPNVAQLTPTLRMLLYFILEKAKSRPHDDWLRLLEENASNEKCRAFYFTLYFLLQEWKEEKEPHARVDGWLHFLQSCNLGT</sequence>
<comment type="caution">
    <text evidence="6">The sequence shown here is derived from an EMBL/GenBank/DDBJ whole genome shotgun (WGS) entry which is preliminary data.</text>
</comment>